<dbReference type="RefSeq" id="XP_006820102.1">
    <property type="nucleotide sequence ID" value="XM_006820039.1"/>
</dbReference>
<gene>
    <name evidence="4" type="primary">LOC102808277</name>
</gene>
<dbReference type="PANTHER" id="PTHR24252:SF7">
    <property type="entry name" value="HYALIN"/>
    <property type="match status" value="1"/>
</dbReference>
<dbReference type="SUPFAM" id="SSF50494">
    <property type="entry name" value="Trypsin-like serine proteases"/>
    <property type="match status" value="1"/>
</dbReference>
<dbReference type="PRINTS" id="PR00722">
    <property type="entry name" value="CHYMOTRYPSIN"/>
</dbReference>
<keyword evidence="3" id="KW-1185">Reference proteome</keyword>
<dbReference type="PROSITE" id="PS50240">
    <property type="entry name" value="TRYPSIN_DOM"/>
    <property type="match status" value="1"/>
</dbReference>
<evidence type="ECO:0000313" key="4">
    <source>
        <dbReference type="RefSeq" id="XP_006820102.1"/>
    </source>
</evidence>
<accession>A0ABM0MJB1</accession>
<organism evidence="3 4">
    <name type="scientific">Saccoglossus kowalevskii</name>
    <name type="common">Acorn worm</name>
    <dbReference type="NCBI Taxonomy" id="10224"/>
    <lineage>
        <taxon>Eukaryota</taxon>
        <taxon>Metazoa</taxon>
        <taxon>Hemichordata</taxon>
        <taxon>Enteropneusta</taxon>
        <taxon>Harrimaniidae</taxon>
        <taxon>Saccoglossus</taxon>
    </lineage>
</organism>
<protein>
    <submittedName>
        <fullName evidence="4">Serine protease 48-like</fullName>
    </submittedName>
</protein>
<proteinExistence type="predicted"/>
<dbReference type="InterPro" id="IPR001254">
    <property type="entry name" value="Trypsin_dom"/>
</dbReference>
<dbReference type="SMART" id="SM00020">
    <property type="entry name" value="Tryp_SPc"/>
    <property type="match status" value="1"/>
</dbReference>
<dbReference type="CDD" id="cd00190">
    <property type="entry name" value="Tryp_SPc"/>
    <property type="match status" value="1"/>
</dbReference>
<dbReference type="GeneID" id="102808277"/>
<dbReference type="PANTHER" id="PTHR24252">
    <property type="entry name" value="ACROSIN-RELATED"/>
    <property type="match status" value="1"/>
</dbReference>
<dbReference type="Proteomes" id="UP000694865">
    <property type="component" value="Unplaced"/>
</dbReference>
<evidence type="ECO:0000259" key="2">
    <source>
        <dbReference type="PROSITE" id="PS50240"/>
    </source>
</evidence>
<reference evidence="4" key="1">
    <citation type="submission" date="2025-08" db="UniProtKB">
        <authorList>
            <consortium name="RefSeq"/>
        </authorList>
    </citation>
    <scope>IDENTIFICATION</scope>
    <source>
        <tissue evidence="4">Testes</tissue>
    </source>
</reference>
<dbReference type="Pfam" id="PF00089">
    <property type="entry name" value="Trypsin"/>
    <property type="match status" value="1"/>
</dbReference>
<sequence>MAYFVPWSRRRKSVLTLKAAIHISCIKIIIKDLTGTDVLLDFKSPNGKEEDKYKYHVLRRSIALVTMNLITLWRNIFEMYSFVHVSVCVRICVLHGLCQGECGIARRRPKRIIGGQDAAIGEWPWMAVLYHTRNRVHFCGGALISTNWVVTAATCINVSRVNESTLTVYLGKHDLDIVKSGINVDEIIVHPDYNLAFDADIALIRLTEHVVFTEKIKPVCLPSVEKAEQLLQPNTYGTVLGWGDTGEQRQFDTRNILQE</sequence>
<evidence type="ECO:0000256" key="1">
    <source>
        <dbReference type="ARBA" id="ARBA00023157"/>
    </source>
</evidence>
<feature type="domain" description="Peptidase S1" evidence="2">
    <location>
        <begin position="112"/>
        <end position="259"/>
    </location>
</feature>
<dbReference type="InterPro" id="IPR043504">
    <property type="entry name" value="Peptidase_S1_PA_chymotrypsin"/>
</dbReference>
<dbReference type="InterPro" id="IPR001314">
    <property type="entry name" value="Peptidase_S1A"/>
</dbReference>
<feature type="non-terminal residue" evidence="4">
    <location>
        <position position="259"/>
    </location>
</feature>
<keyword evidence="1" id="KW-1015">Disulfide bond</keyword>
<dbReference type="InterPro" id="IPR009003">
    <property type="entry name" value="Peptidase_S1_PA"/>
</dbReference>
<dbReference type="Gene3D" id="2.40.10.10">
    <property type="entry name" value="Trypsin-like serine proteases"/>
    <property type="match status" value="3"/>
</dbReference>
<evidence type="ECO:0000313" key="3">
    <source>
        <dbReference type="Proteomes" id="UP000694865"/>
    </source>
</evidence>
<name>A0ABM0MJB1_SACKO</name>